<keyword evidence="4" id="KW-1185">Reference proteome</keyword>
<reference evidence="2" key="2">
    <citation type="submission" date="2010-05" db="EMBL/GenBank/DDBJ databases">
        <title>The Genome Sequence of Magnaporthe poae strain ATCC 64411.</title>
        <authorList>
            <consortium name="The Broad Institute Genome Sequencing Platform"/>
            <consortium name="Broad Institute Genome Sequencing Center for Infectious Disease"/>
            <person name="Ma L.-J."/>
            <person name="Dead R."/>
            <person name="Young S."/>
            <person name="Zeng Q."/>
            <person name="Koehrsen M."/>
            <person name="Alvarado L."/>
            <person name="Berlin A."/>
            <person name="Chapman S.B."/>
            <person name="Chen Z."/>
            <person name="Freedman E."/>
            <person name="Gellesch M."/>
            <person name="Goldberg J."/>
            <person name="Griggs A."/>
            <person name="Gujja S."/>
            <person name="Heilman E.R."/>
            <person name="Heiman D."/>
            <person name="Hepburn T."/>
            <person name="Howarth C."/>
            <person name="Jen D."/>
            <person name="Larson L."/>
            <person name="Mehta T."/>
            <person name="Neiman D."/>
            <person name="Pearson M."/>
            <person name="Roberts A."/>
            <person name="Saif S."/>
            <person name="Shea T."/>
            <person name="Shenoy N."/>
            <person name="Sisk P."/>
            <person name="Stolte C."/>
            <person name="Sykes S."/>
            <person name="Walk T."/>
            <person name="White J."/>
            <person name="Yandava C."/>
            <person name="Haas B."/>
            <person name="Nusbaum C."/>
            <person name="Birren B."/>
        </authorList>
    </citation>
    <scope>NUCLEOTIDE SEQUENCE</scope>
    <source>
        <strain evidence="2">ATCC 64411</strain>
    </source>
</reference>
<dbReference type="VEuPathDB" id="FungiDB:MAPG_01463"/>
<reference evidence="3" key="5">
    <citation type="submission" date="2015-06" db="UniProtKB">
        <authorList>
            <consortium name="EnsemblFungi"/>
        </authorList>
    </citation>
    <scope>IDENTIFICATION</scope>
    <source>
        <strain evidence="3">ATCC 64411</strain>
    </source>
</reference>
<sequence>MKSFTASKLLASVAGLAATAHALVQIEVRYTDKMVEVGNMDLHAATYAAIYAEPGNQRGIVTDRTFEGVTNQCQPRLTPGNDVTVQVKMNGAWGRTPGLKDNQMREGLVASLWEVLKTVSDKNGYEVYTECDGMEWNNPTVHVPEAACGAKAAKSCKDQCSGVNTPTLVQCMKHSWGHQVPSQLRVTAYIDGALQPDDLIIDFASTKNTKAGGCGIIGEIAGTLASYTIPVVGGLFAQGITLACSS</sequence>
<reference evidence="4" key="1">
    <citation type="submission" date="2010-05" db="EMBL/GenBank/DDBJ databases">
        <title>The genome sequence of Magnaporthe poae strain ATCC 64411.</title>
        <authorList>
            <person name="Ma L.-J."/>
            <person name="Dead R."/>
            <person name="Young S."/>
            <person name="Zeng Q."/>
            <person name="Koehrsen M."/>
            <person name="Alvarado L."/>
            <person name="Berlin A."/>
            <person name="Chapman S.B."/>
            <person name="Chen Z."/>
            <person name="Freedman E."/>
            <person name="Gellesch M."/>
            <person name="Goldberg J."/>
            <person name="Griggs A."/>
            <person name="Gujja S."/>
            <person name="Heilman E.R."/>
            <person name="Heiman D."/>
            <person name="Hepburn T."/>
            <person name="Howarth C."/>
            <person name="Jen D."/>
            <person name="Larson L."/>
            <person name="Mehta T."/>
            <person name="Neiman D."/>
            <person name="Pearson M."/>
            <person name="Roberts A."/>
            <person name="Saif S."/>
            <person name="Shea T."/>
            <person name="Shenoy N."/>
            <person name="Sisk P."/>
            <person name="Stolte C."/>
            <person name="Sykes S."/>
            <person name="Walk T."/>
            <person name="White J."/>
            <person name="Yandava C."/>
            <person name="Haas B."/>
            <person name="Nusbaum C."/>
            <person name="Birren B."/>
        </authorList>
    </citation>
    <scope>NUCLEOTIDE SEQUENCE [LARGE SCALE GENOMIC DNA]</scope>
    <source>
        <strain evidence="4">ATCC 64411 / 73-15</strain>
    </source>
</reference>
<reference evidence="3" key="4">
    <citation type="journal article" date="2015" name="G3 (Bethesda)">
        <title>Genome sequences of three phytopathogenic species of the Magnaporthaceae family of fungi.</title>
        <authorList>
            <person name="Okagaki L.H."/>
            <person name="Nunes C.C."/>
            <person name="Sailsbery J."/>
            <person name="Clay B."/>
            <person name="Brown D."/>
            <person name="John T."/>
            <person name="Oh Y."/>
            <person name="Young N."/>
            <person name="Fitzgerald M."/>
            <person name="Haas B.J."/>
            <person name="Zeng Q."/>
            <person name="Young S."/>
            <person name="Adiconis X."/>
            <person name="Fan L."/>
            <person name="Levin J.Z."/>
            <person name="Mitchell T.K."/>
            <person name="Okubara P.A."/>
            <person name="Farman M.L."/>
            <person name="Kohn L.M."/>
            <person name="Birren B."/>
            <person name="Ma L.-J."/>
            <person name="Dean R.A."/>
        </authorList>
    </citation>
    <scope>NUCLEOTIDE SEQUENCE</scope>
    <source>
        <strain evidence="3">ATCC 64411 / 73-15</strain>
    </source>
</reference>
<dbReference type="Proteomes" id="UP000011715">
    <property type="component" value="Unassembled WGS sequence"/>
</dbReference>
<dbReference type="EMBL" id="ADBL01000353">
    <property type="status" value="NOT_ANNOTATED_CDS"/>
    <property type="molecule type" value="Genomic_DNA"/>
</dbReference>
<dbReference type="eggNOG" id="ENOG502STJH">
    <property type="taxonomic scope" value="Eukaryota"/>
</dbReference>
<dbReference type="AlphaFoldDB" id="A0A0C4DNR9"/>
<reference evidence="2" key="3">
    <citation type="submission" date="2011-03" db="EMBL/GenBank/DDBJ databases">
        <title>Annotation of Magnaporthe poae ATCC 64411.</title>
        <authorList>
            <person name="Ma L.-J."/>
            <person name="Dead R."/>
            <person name="Young S.K."/>
            <person name="Zeng Q."/>
            <person name="Gargeya S."/>
            <person name="Fitzgerald M."/>
            <person name="Haas B."/>
            <person name="Abouelleil A."/>
            <person name="Alvarado L."/>
            <person name="Arachchi H.M."/>
            <person name="Berlin A."/>
            <person name="Brown A."/>
            <person name="Chapman S.B."/>
            <person name="Chen Z."/>
            <person name="Dunbar C."/>
            <person name="Freedman E."/>
            <person name="Gearin G."/>
            <person name="Gellesch M."/>
            <person name="Goldberg J."/>
            <person name="Griggs A."/>
            <person name="Gujja S."/>
            <person name="Heiman D."/>
            <person name="Howarth C."/>
            <person name="Larson L."/>
            <person name="Lui A."/>
            <person name="MacDonald P.J.P."/>
            <person name="Mehta T."/>
            <person name="Montmayeur A."/>
            <person name="Murphy C."/>
            <person name="Neiman D."/>
            <person name="Pearson M."/>
            <person name="Priest M."/>
            <person name="Roberts A."/>
            <person name="Saif S."/>
            <person name="Shea T."/>
            <person name="Shenoy N."/>
            <person name="Sisk P."/>
            <person name="Stolte C."/>
            <person name="Sykes S."/>
            <person name="Yandava C."/>
            <person name="Wortman J."/>
            <person name="Nusbaum C."/>
            <person name="Birren B."/>
        </authorList>
    </citation>
    <scope>NUCLEOTIDE SEQUENCE</scope>
    <source>
        <strain evidence="2">ATCC 64411</strain>
    </source>
</reference>
<evidence type="ECO:0000313" key="3">
    <source>
        <dbReference type="EnsemblFungi" id="MAPG_01463T0"/>
    </source>
</evidence>
<protein>
    <submittedName>
        <fullName evidence="2 3">Uncharacterized protein</fullName>
    </submittedName>
</protein>
<dbReference type="STRING" id="644358.A0A0C4DNR9"/>
<gene>
    <name evidence="2" type="ORF">MAPG_01463</name>
</gene>
<evidence type="ECO:0000313" key="2">
    <source>
        <dbReference type="EMBL" id="KLU82391.1"/>
    </source>
</evidence>
<organism evidence="3 4">
    <name type="scientific">Magnaporthiopsis poae (strain ATCC 64411 / 73-15)</name>
    <name type="common">Kentucky bluegrass fungus</name>
    <name type="synonym">Magnaporthe poae</name>
    <dbReference type="NCBI Taxonomy" id="644358"/>
    <lineage>
        <taxon>Eukaryota</taxon>
        <taxon>Fungi</taxon>
        <taxon>Dikarya</taxon>
        <taxon>Ascomycota</taxon>
        <taxon>Pezizomycotina</taxon>
        <taxon>Sordariomycetes</taxon>
        <taxon>Sordariomycetidae</taxon>
        <taxon>Magnaporthales</taxon>
        <taxon>Magnaporthaceae</taxon>
        <taxon>Magnaporthiopsis</taxon>
    </lineage>
</organism>
<dbReference type="EnsemblFungi" id="MAPG_01463T0">
    <property type="protein sequence ID" value="MAPG_01463T0"/>
    <property type="gene ID" value="MAPG_01463"/>
</dbReference>
<feature type="chain" id="PRO_5009385163" evidence="1">
    <location>
        <begin position="23"/>
        <end position="246"/>
    </location>
</feature>
<dbReference type="OMA" id="CEYMVEC"/>
<dbReference type="EMBL" id="GL876966">
    <property type="protein sequence ID" value="KLU82391.1"/>
    <property type="molecule type" value="Genomic_DNA"/>
</dbReference>
<evidence type="ECO:0000256" key="1">
    <source>
        <dbReference type="SAM" id="SignalP"/>
    </source>
</evidence>
<accession>A0A0C4DNR9</accession>
<feature type="signal peptide" evidence="1">
    <location>
        <begin position="1"/>
        <end position="22"/>
    </location>
</feature>
<proteinExistence type="predicted"/>
<keyword evidence="1" id="KW-0732">Signal</keyword>
<evidence type="ECO:0000313" key="4">
    <source>
        <dbReference type="Proteomes" id="UP000011715"/>
    </source>
</evidence>
<dbReference type="OrthoDB" id="3908196at2759"/>
<name>A0A0C4DNR9_MAGP6</name>